<dbReference type="EMBL" id="KZ110592">
    <property type="protein sequence ID" value="OSX65827.1"/>
    <property type="molecule type" value="Genomic_DNA"/>
</dbReference>
<dbReference type="STRING" id="670580.A0A1X6NB05"/>
<dbReference type="AlphaFoldDB" id="A0A1X6NB05"/>
<proteinExistence type="predicted"/>
<name>A0A1X6NB05_9APHY</name>
<organism evidence="1 2">
    <name type="scientific">Postia placenta MAD-698-R-SB12</name>
    <dbReference type="NCBI Taxonomy" id="670580"/>
    <lineage>
        <taxon>Eukaryota</taxon>
        <taxon>Fungi</taxon>
        <taxon>Dikarya</taxon>
        <taxon>Basidiomycota</taxon>
        <taxon>Agaricomycotina</taxon>
        <taxon>Agaricomycetes</taxon>
        <taxon>Polyporales</taxon>
        <taxon>Adustoporiaceae</taxon>
        <taxon>Rhodonia</taxon>
    </lineage>
</organism>
<sequence length="166" mass="17798">VHIDIASDLSSDASAGANANVRLKSVFDKVRASLNQKSSQKDLQRLVILDDIATLEWIGIPVLELVRFARALCALCRKTNAALVLRHHVVTPGEPDDLLRRLLQLCTYHMDVLPLSSGKSGSVALHAGSAAINAPFRLVPRHGAVHYKLSDAGAVFFDRGTGGGVL</sequence>
<dbReference type="RefSeq" id="XP_024342621.1">
    <property type="nucleotide sequence ID" value="XM_024484182.1"/>
</dbReference>
<protein>
    <recommendedName>
        <fullName evidence="3">Elongator complex protein 5</fullName>
    </recommendedName>
</protein>
<dbReference type="Gene3D" id="3.40.50.300">
    <property type="entry name" value="P-loop containing nucleotide triphosphate hydrolases"/>
    <property type="match status" value="1"/>
</dbReference>
<evidence type="ECO:0000313" key="2">
    <source>
        <dbReference type="Proteomes" id="UP000194127"/>
    </source>
</evidence>
<dbReference type="GeneID" id="36329131"/>
<evidence type="ECO:0000313" key="1">
    <source>
        <dbReference type="EMBL" id="OSX65827.1"/>
    </source>
</evidence>
<reference evidence="1 2" key="1">
    <citation type="submission" date="2017-04" db="EMBL/GenBank/DDBJ databases">
        <title>Genome Sequence of the Model Brown-Rot Fungus Postia placenta SB12.</title>
        <authorList>
            <consortium name="DOE Joint Genome Institute"/>
            <person name="Gaskell J."/>
            <person name="Kersten P."/>
            <person name="Larrondo L.F."/>
            <person name="Canessa P."/>
            <person name="Martinez D."/>
            <person name="Hibbett D."/>
            <person name="Schmoll M."/>
            <person name="Kubicek C.P."/>
            <person name="Martinez A.T."/>
            <person name="Yadav J."/>
            <person name="Master E."/>
            <person name="Magnuson J.K."/>
            <person name="James T."/>
            <person name="Yaver D."/>
            <person name="Berka R."/>
            <person name="Labutti K."/>
            <person name="Lipzen A."/>
            <person name="Aerts A."/>
            <person name="Barry K."/>
            <person name="Henrissat B."/>
            <person name="Blanchette R."/>
            <person name="Grigoriev I."/>
            <person name="Cullen D."/>
        </authorList>
    </citation>
    <scope>NUCLEOTIDE SEQUENCE [LARGE SCALE GENOMIC DNA]</scope>
    <source>
        <strain evidence="1 2">MAD-698-R-SB12</strain>
    </source>
</reference>
<evidence type="ECO:0008006" key="3">
    <source>
        <dbReference type="Google" id="ProtNLM"/>
    </source>
</evidence>
<keyword evidence="2" id="KW-1185">Reference proteome</keyword>
<dbReference type="OrthoDB" id="9995306at2759"/>
<accession>A0A1X6NB05</accession>
<dbReference type="InterPro" id="IPR027417">
    <property type="entry name" value="P-loop_NTPase"/>
</dbReference>
<dbReference type="Proteomes" id="UP000194127">
    <property type="component" value="Unassembled WGS sequence"/>
</dbReference>
<feature type="non-terminal residue" evidence="1">
    <location>
        <position position="1"/>
    </location>
</feature>
<gene>
    <name evidence="1" type="ORF">POSPLADRAFT_1132164</name>
</gene>